<evidence type="ECO:0000256" key="4">
    <source>
        <dbReference type="RuleBase" id="RU003707"/>
    </source>
</evidence>
<protein>
    <submittedName>
        <fullName evidence="5">Enoyl-CoA hydratase</fullName>
        <ecNumber evidence="5">4.2.1.17</ecNumber>
    </submittedName>
</protein>
<evidence type="ECO:0000313" key="5">
    <source>
        <dbReference type="EMBL" id="MEH2557605.1"/>
    </source>
</evidence>
<keyword evidence="2" id="KW-0443">Lipid metabolism</keyword>
<dbReference type="InterPro" id="IPR014748">
    <property type="entry name" value="Enoyl-CoA_hydra_C"/>
</dbReference>
<dbReference type="Pfam" id="PF00378">
    <property type="entry name" value="ECH_1"/>
    <property type="match status" value="1"/>
</dbReference>
<dbReference type="NCBIfam" id="NF006100">
    <property type="entry name" value="PRK08252.1"/>
    <property type="match status" value="1"/>
</dbReference>
<dbReference type="EC" id="4.2.1.17" evidence="5"/>
<proteinExistence type="inferred from homology"/>
<dbReference type="PANTHER" id="PTHR11941">
    <property type="entry name" value="ENOYL-COA HYDRATASE-RELATED"/>
    <property type="match status" value="1"/>
</dbReference>
<reference evidence="5 6" key="1">
    <citation type="submission" date="2024-02" db="EMBL/GenBank/DDBJ databases">
        <title>Adaptive strategies in a cosmopolitan and abundant soil bacterium.</title>
        <authorList>
            <person name="Carini P."/>
        </authorList>
    </citation>
    <scope>NUCLEOTIDE SEQUENCE [LARGE SCALE GENOMIC DNA]</scope>
    <source>
        <strain evidence="5 6">AZCC 1608</strain>
    </source>
</reference>
<name>A0ABU8BGC6_9BRAD</name>
<comment type="caution">
    <text evidence="5">The sequence shown here is derived from an EMBL/GenBank/DDBJ whole genome shotgun (WGS) entry which is preliminary data.</text>
</comment>
<dbReference type="CDD" id="cd06558">
    <property type="entry name" value="crotonase-like"/>
    <property type="match status" value="1"/>
</dbReference>
<sequence length="257" mass="28039">MERQTQKVICERRGHTLIITIDRPEARNAVDYETSLQMEAALDVLDADRELRVGIITGSSKTFSAGADLKAAAKGESSITERRGGFGAFARPSLKPTIAAVEGFAVGGGFELCLSCDLVVAARSARFGLPEVRHNVVAVGGALFRLPRRIPYNVAMEMAITGLFRTAEDLHALGFVNRLAQEGQALSVALSLAEEVLANGPTAVWASREIMFQSNNWTDEAAWSEQWKIARVALESEDAKEGLRAFAEKRKPHWKGR</sequence>
<dbReference type="Gene3D" id="3.90.226.10">
    <property type="entry name" value="2-enoyl-CoA Hydratase, Chain A, domain 1"/>
    <property type="match status" value="1"/>
</dbReference>
<accession>A0ABU8BGC6</accession>
<dbReference type="InterPro" id="IPR001753">
    <property type="entry name" value="Enoyl-CoA_hydra/iso"/>
</dbReference>
<evidence type="ECO:0000256" key="1">
    <source>
        <dbReference type="ARBA" id="ARBA00005254"/>
    </source>
</evidence>
<evidence type="ECO:0000313" key="6">
    <source>
        <dbReference type="Proteomes" id="UP001364224"/>
    </source>
</evidence>
<keyword evidence="3 5" id="KW-0456">Lyase</keyword>
<dbReference type="GO" id="GO:0004300">
    <property type="term" value="F:enoyl-CoA hydratase activity"/>
    <property type="evidence" value="ECO:0007669"/>
    <property type="project" value="UniProtKB-EC"/>
</dbReference>
<dbReference type="Proteomes" id="UP001364224">
    <property type="component" value="Unassembled WGS sequence"/>
</dbReference>
<dbReference type="SUPFAM" id="SSF52096">
    <property type="entry name" value="ClpP/crotonase"/>
    <property type="match status" value="1"/>
</dbReference>
<dbReference type="InterPro" id="IPR029045">
    <property type="entry name" value="ClpP/crotonase-like_dom_sf"/>
</dbReference>
<dbReference type="Gene3D" id="1.10.12.10">
    <property type="entry name" value="Lyase 2-enoyl-coa Hydratase, Chain A, domain 2"/>
    <property type="match status" value="1"/>
</dbReference>
<dbReference type="InterPro" id="IPR018376">
    <property type="entry name" value="Enoyl-CoA_hyd/isom_CS"/>
</dbReference>
<dbReference type="EMBL" id="JAZHRV010000001">
    <property type="protein sequence ID" value="MEH2557605.1"/>
    <property type="molecule type" value="Genomic_DNA"/>
</dbReference>
<evidence type="ECO:0000256" key="2">
    <source>
        <dbReference type="ARBA" id="ARBA00023098"/>
    </source>
</evidence>
<dbReference type="PANTHER" id="PTHR11941:SF169">
    <property type="entry name" value="(7AS)-7A-METHYL-1,5-DIOXO-2,3,5,6,7,7A-HEXAHYDRO-1H-INDENE-CARBOXYL-COA HYDROLASE"/>
    <property type="match status" value="1"/>
</dbReference>
<dbReference type="RefSeq" id="WP_334483973.1">
    <property type="nucleotide sequence ID" value="NZ_JAZHRV010000001.1"/>
</dbReference>
<dbReference type="PROSITE" id="PS00166">
    <property type="entry name" value="ENOYL_COA_HYDRATASE"/>
    <property type="match status" value="1"/>
</dbReference>
<gene>
    <name evidence="5" type="ORF">V1286_005134</name>
</gene>
<evidence type="ECO:0000256" key="3">
    <source>
        <dbReference type="ARBA" id="ARBA00023239"/>
    </source>
</evidence>
<keyword evidence="6" id="KW-1185">Reference proteome</keyword>
<comment type="similarity">
    <text evidence="1 4">Belongs to the enoyl-CoA hydratase/isomerase family.</text>
</comment>
<organism evidence="5 6">
    <name type="scientific">Bradyrhizobium algeriense</name>
    <dbReference type="NCBI Taxonomy" id="634784"/>
    <lineage>
        <taxon>Bacteria</taxon>
        <taxon>Pseudomonadati</taxon>
        <taxon>Pseudomonadota</taxon>
        <taxon>Alphaproteobacteria</taxon>
        <taxon>Hyphomicrobiales</taxon>
        <taxon>Nitrobacteraceae</taxon>
        <taxon>Bradyrhizobium</taxon>
    </lineage>
</organism>